<reference evidence="1 2" key="1">
    <citation type="submission" date="2023-07" db="EMBL/GenBank/DDBJ databases">
        <title>Sorghum-associated microbial communities from plants grown in Nebraska, USA.</title>
        <authorList>
            <person name="Schachtman D."/>
        </authorList>
    </citation>
    <scope>NUCLEOTIDE SEQUENCE [LARGE SCALE GENOMIC DNA]</scope>
    <source>
        <strain evidence="1 2">4138</strain>
    </source>
</reference>
<sequence length="111" mass="12352">MPDNTILVCADPNSNKAINLTPNDFKQAVEVEFIIVIMKYGPQNQTKSVAENNRYLRKFLSDFAFFAKKIRLLNKGGSSGAVRGKPSKAIGLFCIKKRHLGAVFSAGYYFC</sequence>
<dbReference type="RefSeq" id="WP_310275948.1">
    <property type="nucleotide sequence ID" value="NZ_JAVDWR010000003.1"/>
</dbReference>
<comment type="caution">
    <text evidence="1">The sequence shown here is derived from an EMBL/GenBank/DDBJ whole genome shotgun (WGS) entry which is preliminary data.</text>
</comment>
<dbReference type="Proteomes" id="UP001257909">
    <property type="component" value="Unassembled WGS sequence"/>
</dbReference>
<dbReference type="EMBL" id="JAVDWR010000003">
    <property type="protein sequence ID" value="MDR7120468.1"/>
    <property type="molecule type" value="Genomic_DNA"/>
</dbReference>
<name>A0ABU1VYC5_9GAMM</name>
<evidence type="ECO:0000313" key="2">
    <source>
        <dbReference type="Proteomes" id="UP001257909"/>
    </source>
</evidence>
<organism evidence="1 2">
    <name type="scientific">Rheinheimera soli</name>
    <dbReference type="NCBI Taxonomy" id="443616"/>
    <lineage>
        <taxon>Bacteria</taxon>
        <taxon>Pseudomonadati</taxon>
        <taxon>Pseudomonadota</taxon>
        <taxon>Gammaproteobacteria</taxon>
        <taxon>Chromatiales</taxon>
        <taxon>Chromatiaceae</taxon>
        <taxon>Rheinheimera</taxon>
    </lineage>
</organism>
<evidence type="ECO:0000313" key="1">
    <source>
        <dbReference type="EMBL" id="MDR7120468.1"/>
    </source>
</evidence>
<keyword evidence="2" id="KW-1185">Reference proteome</keyword>
<protein>
    <submittedName>
        <fullName evidence="1">Uncharacterized protein</fullName>
    </submittedName>
</protein>
<gene>
    <name evidence="1" type="ORF">J2W69_001402</name>
</gene>
<accession>A0ABU1VYC5</accession>
<proteinExistence type="predicted"/>